<dbReference type="EMBL" id="MT141570">
    <property type="protein sequence ID" value="QJA67356.1"/>
    <property type="molecule type" value="Genomic_DNA"/>
</dbReference>
<dbReference type="EMBL" id="MT145197">
    <property type="protein sequence ID" value="QJI05308.1"/>
    <property type="molecule type" value="Genomic_DNA"/>
</dbReference>
<evidence type="ECO:0000313" key="4">
    <source>
        <dbReference type="EMBL" id="QJB00792.1"/>
    </source>
</evidence>
<protein>
    <submittedName>
        <fullName evidence="2">Putative portal protein</fullName>
    </submittedName>
</protein>
<proteinExistence type="predicted"/>
<name>A0A6H1ZBX8_9ZZZZ</name>
<dbReference type="EMBL" id="MT144594">
    <property type="protein sequence ID" value="QJH93958.1"/>
    <property type="molecule type" value="Genomic_DNA"/>
</dbReference>
<dbReference type="EMBL" id="MT143701">
    <property type="protein sequence ID" value="QJB00792.1"/>
    <property type="molecule type" value="Genomic_DNA"/>
</dbReference>
<evidence type="ECO:0000313" key="3">
    <source>
        <dbReference type="EMBL" id="QJA67356.1"/>
    </source>
</evidence>
<reference evidence="2" key="1">
    <citation type="submission" date="2020-03" db="EMBL/GenBank/DDBJ databases">
        <title>The deep terrestrial virosphere.</title>
        <authorList>
            <person name="Holmfeldt K."/>
            <person name="Nilsson E."/>
            <person name="Simone D."/>
            <person name="Lopez-Fernandez M."/>
            <person name="Wu X."/>
            <person name="de Brujin I."/>
            <person name="Lundin D."/>
            <person name="Andersson A."/>
            <person name="Bertilsson S."/>
            <person name="Dopson M."/>
        </authorList>
    </citation>
    <scope>NUCLEOTIDE SEQUENCE</scope>
    <source>
        <strain evidence="4">MM171A00166</strain>
        <strain evidence="6">MM415A00140</strain>
        <strain evidence="3">MM415B00227</strain>
        <strain evidence="2">TM448A00134</strain>
        <strain evidence="5">TM448B00166</strain>
    </source>
</reference>
<feature type="coiled-coil region" evidence="1">
    <location>
        <begin position="614"/>
        <end position="682"/>
    </location>
</feature>
<dbReference type="EMBL" id="MT143979">
    <property type="protein sequence ID" value="QJA44690.1"/>
    <property type="molecule type" value="Genomic_DNA"/>
</dbReference>
<dbReference type="AlphaFoldDB" id="A0A6H1ZBX8"/>
<evidence type="ECO:0000256" key="1">
    <source>
        <dbReference type="SAM" id="Coils"/>
    </source>
</evidence>
<accession>A0A6H1ZBX8</accession>
<evidence type="ECO:0000313" key="5">
    <source>
        <dbReference type="EMBL" id="QJH93958.1"/>
    </source>
</evidence>
<gene>
    <name evidence="4" type="ORF">MM171A00166_0035</name>
    <name evidence="6" type="ORF">MM415A00140_0058</name>
    <name evidence="3" type="ORF">MM415B00227_0018</name>
    <name evidence="2" type="ORF">TM448A00134_0024</name>
    <name evidence="5" type="ORF">TM448B00166_0002</name>
</gene>
<sequence length="701" mass="79288">MEASNDLATEEKGTDPYADMRAAKPWLDEIKDAEKCFQEYQDKCDKIDKHFATLKSNSNSEREMKIFWANLEVLKPSIYARSPVPVVASRFKDRREINRHASEILERALITSFDTEDIHESLKLVRDDLATNARGVMWLRYEASQDGSYEIVGYDHLDRKDFLHDPARKWKEVGWVARRSWLTVEQMRNRFEEASGKTYSEAQYTERKGKDEDYAGEKKACVWEIWHKEKNVVVWVSPGVDGVLDIMAPFLELDRFFPCPRPAYGTVERGTLKPVPDFIQYKDQLEEINELTARISALSESLRMRGFYSAGGEDVGSAIETAWGQTDNNAILIPVPNVAAFGGGSFKDSIIWMPVDQVAEVVAQLIQLRKQLIDDVYQITGLSDIMRGATDPNETLGAQELKSQYGNVRIRDRQEEMVRISRDSARIAGEIMAENFDPKTLMEMSQYEGVPSMQDIQPQIVAIQQQISQARTNPQIMQMAQQNPEQAQQMLQQAQAKMQELQQQVTIEQVMEFLREQRMRPFSLAIETDSTIQPDEDKAKQRTTEFLGALGQALGQLAPMVAAQPETAGFAGEVLKFSVAPFRAGRELEASIDEFVDQMKQQASQPKEDPAAKAAEMEAQAKAAEMQLKMKELELKSQETMQKMQGENASLQVELQQAQADLQKTGAEIEKIYAEIEKIRKAGDAAVITARAKASQPEAVM</sequence>
<organism evidence="2">
    <name type="scientific">viral metagenome</name>
    <dbReference type="NCBI Taxonomy" id="1070528"/>
    <lineage>
        <taxon>unclassified sequences</taxon>
        <taxon>metagenomes</taxon>
        <taxon>organismal metagenomes</taxon>
    </lineage>
</organism>
<keyword evidence="1" id="KW-0175">Coiled coil</keyword>
<feature type="coiled-coil region" evidence="1">
    <location>
        <begin position="477"/>
        <end position="511"/>
    </location>
</feature>
<evidence type="ECO:0000313" key="2">
    <source>
        <dbReference type="EMBL" id="QJA44690.1"/>
    </source>
</evidence>
<evidence type="ECO:0000313" key="6">
    <source>
        <dbReference type="EMBL" id="QJI05308.1"/>
    </source>
</evidence>